<protein>
    <submittedName>
        <fullName evidence="2">Uncharacterized protein</fullName>
    </submittedName>
</protein>
<evidence type="ECO:0000313" key="2">
    <source>
        <dbReference type="EMBL" id="MDL2081754.1"/>
    </source>
</evidence>
<evidence type="ECO:0000313" key="3">
    <source>
        <dbReference type="Proteomes" id="UP001241926"/>
    </source>
</evidence>
<keyword evidence="3" id="KW-1185">Reference proteome</keyword>
<dbReference type="Proteomes" id="UP001241926">
    <property type="component" value="Unassembled WGS sequence"/>
</dbReference>
<feature type="region of interest" description="Disordered" evidence="1">
    <location>
        <begin position="28"/>
        <end position="86"/>
    </location>
</feature>
<accession>A0ABT7JA67</accession>
<feature type="compositionally biased region" description="Low complexity" evidence="1">
    <location>
        <begin position="32"/>
        <end position="53"/>
    </location>
</feature>
<sequence>MALFSGALRAGVCAGLLGVLLTGCSGGGSSGTVGAESSSAPPTTDSATTHAPPTGEPGTASPSPTEVESPDPAPEPTTADVPLSEPDGAAALWGRKYSGTASVTVGVYDYCTTDGSRRFAQSETYSLDATLDLGEPRGGGGETEANPFSLLLAVGQPSEAGALSFWSSAVGTGSAQDLAGNPRDPDLLLTYWELEWSDGQLSGVLTDPHTEEAVALNLLNWPSPLVACRPEFGDMPGGFPHAVAEGTTLDGTVDADSASLTAQGSTGDGQLEFRFEFSGS</sequence>
<evidence type="ECO:0000256" key="1">
    <source>
        <dbReference type="SAM" id="MobiDB-lite"/>
    </source>
</evidence>
<reference evidence="2 3" key="1">
    <citation type="submission" date="2023-05" db="EMBL/GenBank/DDBJ databases">
        <title>Streptomyces fuscus sp. nov., a brown-black pigment producing actinomyces isolated from dry sand of Sea duck farm.</title>
        <authorList>
            <person name="Xie J."/>
            <person name="Shen N."/>
        </authorList>
    </citation>
    <scope>NUCLEOTIDE SEQUENCE [LARGE SCALE GENOMIC DNA]</scope>
    <source>
        <strain evidence="2 3">GXMU-J15</strain>
    </source>
</reference>
<dbReference type="EMBL" id="JASJUS010000056">
    <property type="protein sequence ID" value="MDL2081754.1"/>
    <property type="molecule type" value="Genomic_DNA"/>
</dbReference>
<proteinExistence type="predicted"/>
<gene>
    <name evidence="2" type="ORF">QNN03_35550</name>
</gene>
<organism evidence="2 3">
    <name type="scientific">Streptomyces fuscus</name>
    <dbReference type="NCBI Taxonomy" id="3048495"/>
    <lineage>
        <taxon>Bacteria</taxon>
        <taxon>Bacillati</taxon>
        <taxon>Actinomycetota</taxon>
        <taxon>Actinomycetes</taxon>
        <taxon>Kitasatosporales</taxon>
        <taxon>Streptomycetaceae</taxon>
        <taxon>Streptomyces</taxon>
    </lineage>
</organism>
<name>A0ABT7JA67_9ACTN</name>
<comment type="caution">
    <text evidence="2">The sequence shown here is derived from an EMBL/GenBank/DDBJ whole genome shotgun (WGS) entry which is preliminary data.</text>
</comment>
<dbReference type="RefSeq" id="WP_285437028.1">
    <property type="nucleotide sequence ID" value="NZ_JASJUS010000056.1"/>
</dbReference>